<comment type="caution">
    <text evidence="1">The sequence shown here is derived from an EMBL/GenBank/DDBJ whole genome shotgun (WGS) entry which is preliminary data.</text>
</comment>
<gene>
    <name evidence="1" type="ORF">BDR25DRAFT_220259</name>
</gene>
<reference evidence="1" key="1">
    <citation type="journal article" date="2020" name="Stud. Mycol.">
        <title>101 Dothideomycetes genomes: a test case for predicting lifestyles and emergence of pathogens.</title>
        <authorList>
            <person name="Haridas S."/>
            <person name="Albert R."/>
            <person name="Binder M."/>
            <person name="Bloem J."/>
            <person name="Labutti K."/>
            <person name="Salamov A."/>
            <person name="Andreopoulos B."/>
            <person name="Baker S."/>
            <person name="Barry K."/>
            <person name="Bills G."/>
            <person name="Bluhm B."/>
            <person name="Cannon C."/>
            <person name="Castanera R."/>
            <person name="Culley D."/>
            <person name="Daum C."/>
            <person name="Ezra D."/>
            <person name="Gonzalez J."/>
            <person name="Henrissat B."/>
            <person name="Kuo A."/>
            <person name="Liang C."/>
            <person name="Lipzen A."/>
            <person name="Lutzoni F."/>
            <person name="Magnuson J."/>
            <person name="Mondo S."/>
            <person name="Nolan M."/>
            <person name="Ohm R."/>
            <person name="Pangilinan J."/>
            <person name="Park H.-J."/>
            <person name="Ramirez L."/>
            <person name="Alfaro M."/>
            <person name="Sun H."/>
            <person name="Tritt A."/>
            <person name="Yoshinaga Y."/>
            <person name="Zwiers L.-H."/>
            <person name="Turgeon B."/>
            <person name="Goodwin S."/>
            <person name="Spatafora J."/>
            <person name="Crous P."/>
            <person name="Grigoriev I."/>
        </authorList>
    </citation>
    <scope>NUCLEOTIDE SEQUENCE</scope>
    <source>
        <strain evidence="1">ATCC 200398</strain>
    </source>
</reference>
<accession>A0ACB6R0Z7</accession>
<name>A0ACB6R0Z7_9PLEO</name>
<dbReference type="EMBL" id="MU003502">
    <property type="protein sequence ID" value="KAF2472493.1"/>
    <property type="molecule type" value="Genomic_DNA"/>
</dbReference>
<sequence length="330" mass="36834">MSASASTGSPTNYLGTILFLSHIIITLLFTTHITLSLYHQYQSHNPKNARPIKPLRSLILLSGTSFVTLSYHMLMFLITSYQNWDANSSLQDSESRVSVKSIWNWMLSSELFGDFAKELVSDGPSVLWTQIAVLGTWFWEIWIAGKAHESGLSPRKMFPFLILGQMLPISFTATLFILHLRLRLSFPLAQKFRQSPSNPQNPSQSSPKPFAIPLTIPTALLNAILLLLPSLLRSRHYSHFFIPGLLLTRLILLLPYSGFVLLADEDILRCMLLSGGFVVANMNILTKGYGIWDLTKGLWESGYAVRAMGWDAVVGVVVAAVVTRGFYAGR</sequence>
<evidence type="ECO:0000313" key="1">
    <source>
        <dbReference type="EMBL" id="KAF2472493.1"/>
    </source>
</evidence>
<proteinExistence type="predicted"/>
<keyword evidence="2" id="KW-1185">Reference proteome</keyword>
<organism evidence="1 2">
    <name type="scientific">Lindgomyces ingoldianus</name>
    <dbReference type="NCBI Taxonomy" id="673940"/>
    <lineage>
        <taxon>Eukaryota</taxon>
        <taxon>Fungi</taxon>
        <taxon>Dikarya</taxon>
        <taxon>Ascomycota</taxon>
        <taxon>Pezizomycotina</taxon>
        <taxon>Dothideomycetes</taxon>
        <taxon>Pleosporomycetidae</taxon>
        <taxon>Pleosporales</taxon>
        <taxon>Lindgomycetaceae</taxon>
        <taxon>Lindgomyces</taxon>
    </lineage>
</organism>
<evidence type="ECO:0000313" key="2">
    <source>
        <dbReference type="Proteomes" id="UP000799755"/>
    </source>
</evidence>
<dbReference type="Proteomes" id="UP000799755">
    <property type="component" value="Unassembled WGS sequence"/>
</dbReference>
<protein>
    <submittedName>
        <fullName evidence="1">Uncharacterized protein</fullName>
    </submittedName>
</protein>